<gene>
    <name evidence="2" type="ORF">DILT_LOCUS11774</name>
</gene>
<keyword evidence="3" id="KW-1185">Reference proteome</keyword>
<name>A0A3P7LY14_DIBLA</name>
<feature type="region of interest" description="Disordered" evidence="1">
    <location>
        <begin position="1"/>
        <end position="21"/>
    </location>
</feature>
<evidence type="ECO:0000256" key="1">
    <source>
        <dbReference type="SAM" id="MobiDB-lite"/>
    </source>
</evidence>
<reference evidence="2 3" key="1">
    <citation type="submission" date="2018-11" db="EMBL/GenBank/DDBJ databases">
        <authorList>
            <consortium name="Pathogen Informatics"/>
        </authorList>
    </citation>
    <scope>NUCLEOTIDE SEQUENCE [LARGE SCALE GENOMIC DNA]</scope>
</reference>
<protein>
    <submittedName>
        <fullName evidence="2">Uncharacterized protein</fullName>
    </submittedName>
</protein>
<evidence type="ECO:0000313" key="3">
    <source>
        <dbReference type="Proteomes" id="UP000281553"/>
    </source>
</evidence>
<dbReference type="Proteomes" id="UP000281553">
    <property type="component" value="Unassembled WGS sequence"/>
</dbReference>
<sequence>MERPAPSHNRVLRKPENSGCRGRRRCVFCWWSRKVTRRHPSQHC</sequence>
<evidence type="ECO:0000313" key="2">
    <source>
        <dbReference type="EMBL" id="VDN15943.1"/>
    </source>
</evidence>
<organism evidence="2 3">
    <name type="scientific">Dibothriocephalus latus</name>
    <name type="common">Fish tapeworm</name>
    <name type="synonym">Diphyllobothrium latum</name>
    <dbReference type="NCBI Taxonomy" id="60516"/>
    <lineage>
        <taxon>Eukaryota</taxon>
        <taxon>Metazoa</taxon>
        <taxon>Spiralia</taxon>
        <taxon>Lophotrochozoa</taxon>
        <taxon>Platyhelminthes</taxon>
        <taxon>Cestoda</taxon>
        <taxon>Eucestoda</taxon>
        <taxon>Diphyllobothriidea</taxon>
        <taxon>Diphyllobothriidae</taxon>
        <taxon>Dibothriocephalus</taxon>
    </lineage>
</organism>
<dbReference type="EMBL" id="UYRU01064158">
    <property type="protein sequence ID" value="VDN15943.1"/>
    <property type="molecule type" value="Genomic_DNA"/>
</dbReference>
<dbReference type="AlphaFoldDB" id="A0A3P7LY14"/>
<accession>A0A3P7LY14</accession>
<proteinExistence type="predicted"/>